<organism evidence="1 2">
    <name type="scientific">Marilutibacter aestuarii</name>
    <dbReference type="NCBI Taxonomy" id="1706195"/>
    <lineage>
        <taxon>Bacteria</taxon>
        <taxon>Pseudomonadati</taxon>
        <taxon>Pseudomonadota</taxon>
        <taxon>Gammaproteobacteria</taxon>
        <taxon>Lysobacterales</taxon>
        <taxon>Lysobacteraceae</taxon>
        <taxon>Marilutibacter</taxon>
    </lineage>
</organism>
<evidence type="ECO:0000313" key="2">
    <source>
        <dbReference type="Proteomes" id="UP000318212"/>
    </source>
</evidence>
<dbReference type="EMBL" id="VICE01000094">
    <property type="protein sequence ID" value="TQD43610.1"/>
    <property type="molecule type" value="Genomic_DNA"/>
</dbReference>
<keyword evidence="2" id="KW-1185">Reference proteome</keyword>
<evidence type="ECO:0000313" key="1">
    <source>
        <dbReference type="EMBL" id="TQD43610.1"/>
    </source>
</evidence>
<protein>
    <submittedName>
        <fullName evidence="1">Uncharacterized protein</fullName>
    </submittedName>
</protein>
<reference evidence="1 2" key="1">
    <citation type="submission" date="2019-06" db="EMBL/GenBank/DDBJ databases">
        <title>Lysobacter alkalisoli sp. nov. isolated from saline soil.</title>
        <authorList>
            <person name="Sun J.-Q."/>
            <person name="Xu L."/>
        </authorList>
    </citation>
    <scope>NUCLEOTIDE SEQUENCE [LARGE SCALE GENOMIC DNA]</scope>
    <source>
        <strain evidence="1 2">JCM 31130</strain>
    </source>
</reference>
<comment type="caution">
    <text evidence="1">The sequence shown here is derived from an EMBL/GenBank/DDBJ whole genome shotgun (WGS) entry which is preliminary data.</text>
</comment>
<sequence length="91" mass="9747">MLRELSRLLEELHEGLLAVEARGGVQLSGVEMTLPLELRPVLRDGGCVLLADVPRRLGSDEWTASPSRLCLAWQQADASGDGARVDGGGRP</sequence>
<gene>
    <name evidence="1" type="ORF">FKV25_10065</name>
</gene>
<accession>A0A508A0N7</accession>
<name>A0A508A0N7_9GAMM</name>
<dbReference type="Proteomes" id="UP000318212">
    <property type="component" value="Unassembled WGS sequence"/>
</dbReference>
<dbReference type="AlphaFoldDB" id="A0A508A0N7"/>
<proteinExistence type="predicted"/>
<dbReference type="RefSeq" id="WP_141518673.1">
    <property type="nucleotide sequence ID" value="NZ_VICE01000094.1"/>
</dbReference>
<dbReference type="OrthoDB" id="9181522at2"/>